<comment type="cofactor">
    <cofactor evidence="1 11">
        <name>pyridoxal 5'-phosphate</name>
        <dbReference type="ChEBI" id="CHEBI:597326"/>
    </cofactor>
</comment>
<protein>
    <recommendedName>
        <fullName evidence="11">Histidinol-phosphate aminotransferase</fullName>
        <ecNumber evidence="11">2.6.1.9</ecNumber>
    </recommendedName>
    <alternativeName>
        <fullName evidence="11">Imidazole acetol-phosphate transaminase</fullName>
    </alternativeName>
</protein>
<evidence type="ECO:0000256" key="7">
    <source>
        <dbReference type="ARBA" id="ARBA00022679"/>
    </source>
</evidence>
<evidence type="ECO:0000256" key="6">
    <source>
        <dbReference type="ARBA" id="ARBA00022605"/>
    </source>
</evidence>
<evidence type="ECO:0000256" key="9">
    <source>
        <dbReference type="ARBA" id="ARBA00023102"/>
    </source>
</evidence>
<dbReference type="AlphaFoldDB" id="A0A6B2NVC5"/>
<sequence length="360" mass="37890">MIRPVPHVAAITAYALAQLQAPEGKRLVSLSQNESLRPPSPAAIRAAAGALEAGHLYPDPDWSDLRAALAPVHGIAAGDILCGSGSMELIACLARAYADPENAVLAPAHAYPFFRTAALLARARYDTAPEVNRQVSVDALLAAVRPDTRLVFVANPGNPTGTRIARADLLRLRNGLPGDVLLVIDEAYGEFADGLDEPMFDLVARGDTVVLRTLSKAYGLAGARVGWGLFPPAVARVIRKVMSPNNIPAASQAAAAAAVADQAYMRETCALTAEMRDSFAGRLRQSGFDVPESHTNFALIRLGDPDRAQGADAALRAVGIILRPQGGVGLGDCLRATVGQAGAMEATAEILEHWARKETT</sequence>
<dbReference type="Gene3D" id="3.90.1150.10">
    <property type="entry name" value="Aspartate Aminotransferase, domain 1"/>
    <property type="match status" value="1"/>
</dbReference>
<dbReference type="GO" id="GO:0000105">
    <property type="term" value="P:L-histidine biosynthetic process"/>
    <property type="evidence" value="ECO:0007669"/>
    <property type="project" value="UniProtKB-UniRule"/>
</dbReference>
<evidence type="ECO:0000313" key="13">
    <source>
        <dbReference type="EMBL" id="NDW46394.1"/>
    </source>
</evidence>
<dbReference type="UniPathway" id="UPA00031">
    <property type="reaction ID" value="UER00012"/>
</dbReference>
<dbReference type="Gene3D" id="3.40.640.10">
    <property type="entry name" value="Type I PLP-dependent aspartate aminotransferase-like (Major domain)"/>
    <property type="match status" value="1"/>
</dbReference>
<evidence type="ECO:0000256" key="4">
    <source>
        <dbReference type="ARBA" id="ARBA00011738"/>
    </source>
</evidence>
<accession>A0A6B2NVC5</accession>
<comment type="caution">
    <text evidence="13">The sequence shown here is derived from an EMBL/GenBank/DDBJ whole genome shotgun (WGS) entry which is preliminary data.</text>
</comment>
<comment type="similarity">
    <text evidence="3 11">Belongs to the class-II pyridoxal-phosphate-dependent aminotransferase family. Histidinol-phosphate aminotransferase subfamily.</text>
</comment>
<dbReference type="InterPro" id="IPR015424">
    <property type="entry name" value="PyrdxlP-dep_Trfase"/>
</dbReference>
<comment type="catalytic activity">
    <reaction evidence="10 11">
        <text>L-histidinol phosphate + 2-oxoglutarate = 3-(imidazol-4-yl)-2-oxopropyl phosphate + L-glutamate</text>
        <dbReference type="Rhea" id="RHEA:23744"/>
        <dbReference type="ChEBI" id="CHEBI:16810"/>
        <dbReference type="ChEBI" id="CHEBI:29985"/>
        <dbReference type="ChEBI" id="CHEBI:57766"/>
        <dbReference type="ChEBI" id="CHEBI:57980"/>
        <dbReference type="EC" id="2.6.1.9"/>
    </reaction>
</comment>
<dbReference type="PANTHER" id="PTHR43643:SF6">
    <property type="entry name" value="HISTIDINOL-PHOSPHATE AMINOTRANSFERASE"/>
    <property type="match status" value="1"/>
</dbReference>
<evidence type="ECO:0000256" key="11">
    <source>
        <dbReference type="HAMAP-Rule" id="MF_01023"/>
    </source>
</evidence>
<evidence type="ECO:0000259" key="12">
    <source>
        <dbReference type="Pfam" id="PF00155"/>
    </source>
</evidence>
<dbReference type="GO" id="GO:0030170">
    <property type="term" value="F:pyridoxal phosphate binding"/>
    <property type="evidence" value="ECO:0007669"/>
    <property type="project" value="InterPro"/>
</dbReference>
<dbReference type="HAMAP" id="MF_01023">
    <property type="entry name" value="HisC_aminotrans_2"/>
    <property type="match status" value="1"/>
</dbReference>
<dbReference type="InterPro" id="IPR015421">
    <property type="entry name" value="PyrdxlP-dep_Trfase_major"/>
</dbReference>
<dbReference type="Pfam" id="PF00155">
    <property type="entry name" value="Aminotran_1_2"/>
    <property type="match status" value="1"/>
</dbReference>
<keyword evidence="8 11" id="KW-0663">Pyridoxal phosphate</keyword>
<comment type="pathway">
    <text evidence="2 11">Amino-acid biosynthesis; L-histidine biosynthesis; L-histidine from 5-phospho-alpha-D-ribose 1-diphosphate: step 7/9.</text>
</comment>
<dbReference type="InterPro" id="IPR050106">
    <property type="entry name" value="HistidinolP_aminotransfase"/>
</dbReference>
<evidence type="ECO:0000256" key="10">
    <source>
        <dbReference type="ARBA" id="ARBA00047481"/>
    </source>
</evidence>
<evidence type="ECO:0000256" key="2">
    <source>
        <dbReference type="ARBA" id="ARBA00005011"/>
    </source>
</evidence>
<dbReference type="PANTHER" id="PTHR43643">
    <property type="entry name" value="HISTIDINOL-PHOSPHATE AMINOTRANSFERASE 2"/>
    <property type="match status" value="1"/>
</dbReference>
<reference evidence="13" key="1">
    <citation type="submission" date="2020-02" db="EMBL/GenBank/DDBJ databases">
        <title>Delineation of the pyrene-degrading pathway in Roseobacter clade bacteria by genomic analysis.</title>
        <authorList>
            <person name="Zhou H."/>
            <person name="Wang H."/>
        </authorList>
    </citation>
    <scope>NUCLEOTIDE SEQUENCE</scope>
    <source>
        <strain evidence="13">PrR005</strain>
    </source>
</reference>
<dbReference type="InterPro" id="IPR004839">
    <property type="entry name" value="Aminotransferase_I/II_large"/>
</dbReference>
<keyword evidence="9 11" id="KW-0368">Histidine biosynthesis</keyword>
<dbReference type="CDD" id="cd00609">
    <property type="entry name" value="AAT_like"/>
    <property type="match status" value="1"/>
</dbReference>
<proteinExistence type="inferred from homology"/>
<dbReference type="EC" id="2.6.1.9" evidence="11"/>
<feature type="domain" description="Aminotransferase class I/classII large" evidence="12">
    <location>
        <begin position="27"/>
        <end position="345"/>
    </location>
</feature>
<evidence type="ECO:0000256" key="8">
    <source>
        <dbReference type="ARBA" id="ARBA00022898"/>
    </source>
</evidence>
<dbReference type="EMBL" id="JAAGOX010000032">
    <property type="protein sequence ID" value="NDW46394.1"/>
    <property type="molecule type" value="Genomic_DNA"/>
</dbReference>
<dbReference type="InterPro" id="IPR005861">
    <property type="entry name" value="HisP_aminotrans"/>
</dbReference>
<evidence type="ECO:0000256" key="1">
    <source>
        <dbReference type="ARBA" id="ARBA00001933"/>
    </source>
</evidence>
<keyword evidence="6 11" id="KW-0028">Amino-acid biosynthesis</keyword>
<dbReference type="GO" id="GO:0004400">
    <property type="term" value="F:histidinol-phosphate transaminase activity"/>
    <property type="evidence" value="ECO:0007669"/>
    <property type="project" value="UniProtKB-UniRule"/>
</dbReference>
<dbReference type="InterPro" id="IPR001917">
    <property type="entry name" value="Aminotrans_II_pyridoxalP_BS"/>
</dbReference>
<dbReference type="SUPFAM" id="SSF53383">
    <property type="entry name" value="PLP-dependent transferases"/>
    <property type="match status" value="1"/>
</dbReference>
<dbReference type="RefSeq" id="WP_164131428.1">
    <property type="nucleotide sequence ID" value="NZ_JAAGOX010000032.1"/>
</dbReference>
<comment type="subunit">
    <text evidence="4 11">Homodimer.</text>
</comment>
<gene>
    <name evidence="11" type="primary">hisC</name>
    <name evidence="13" type="ORF">G0P99_15680</name>
</gene>
<dbReference type="PROSITE" id="PS00599">
    <property type="entry name" value="AA_TRANSFER_CLASS_2"/>
    <property type="match status" value="1"/>
</dbReference>
<dbReference type="InterPro" id="IPR015422">
    <property type="entry name" value="PyrdxlP-dep_Trfase_small"/>
</dbReference>
<name>A0A6B2NVC5_9RHOB</name>
<organism evidence="13">
    <name type="scientific">Ruegeria sp. PrR005</name>
    <dbReference type="NCBI Taxonomy" id="2706882"/>
    <lineage>
        <taxon>Bacteria</taxon>
        <taxon>Pseudomonadati</taxon>
        <taxon>Pseudomonadota</taxon>
        <taxon>Alphaproteobacteria</taxon>
        <taxon>Rhodobacterales</taxon>
        <taxon>Roseobacteraceae</taxon>
        <taxon>Ruegeria</taxon>
    </lineage>
</organism>
<keyword evidence="5 11" id="KW-0032">Aminotransferase</keyword>
<evidence type="ECO:0000256" key="5">
    <source>
        <dbReference type="ARBA" id="ARBA00022576"/>
    </source>
</evidence>
<keyword evidence="7 11" id="KW-0808">Transferase</keyword>
<evidence type="ECO:0000256" key="3">
    <source>
        <dbReference type="ARBA" id="ARBA00007970"/>
    </source>
</evidence>
<feature type="modified residue" description="N6-(pyridoxal phosphate)lysine" evidence="11">
    <location>
        <position position="216"/>
    </location>
</feature>